<evidence type="ECO:0000256" key="4">
    <source>
        <dbReference type="ARBA" id="ARBA00011738"/>
    </source>
</evidence>
<keyword evidence="9" id="KW-0413">Isomerase</keyword>
<evidence type="ECO:0000313" key="12">
    <source>
        <dbReference type="Proteomes" id="UP000824074"/>
    </source>
</evidence>
<reference evidence="11" key="2">
    <citation type="journal article" date="2021" name="PeerJ">
        <title>Extensive microbial diversity within the chicken gut microbiome revealed by metagenomics and culture.</title>
        <authorList>
            <person name="Gilroy R."/>
            <person name="Ravi A."/>
            <person name="Getino M."/>
            <person name="Pursley I."/>
            <person name="Horton D.L."/>
            <person name="Alikhan N.F."/>
            <person name="Baker D."/>
            <person name="Gharbi K."/>
            <person name="Hall N."/>
            <person name="Watson M."/>
            <person name="Adriaenssens E.M."/>
            <person name="Foster-Nyarko E."/>
            <person name="Jarju S."/>
            <person name="Secka A."/>
            <person name="Antonio M."/>
            <person name="Oren A."/>
            <person name="Chaudhuri R.R."/>
            <person name="La Ragione R."/>
            <person name="Hildebrand F."/>
            <person name="Pallen M.J."/>
        </authorList>
    </citation>
    <scope>NUCLEOTIDE SEQUENCE</scope>
    <source>
        <strain evidence="11">CHK193-30670</strain>
    </source>
</reference>
<dbReference type="SUPFAM" id="SSF51366">
    <property type="entry name" value="Ribulose-phoshate binding barrel"/>
    <property type="match status" value="1"/>
</dbReference>
<keyword evidence="6" id="KW-0862">Zinc</keyword>
<name>A0A9D1INI8_9FIRM</name>
<organism evidence="11 12">
    <name type="scientific">Candidatus Aphodocola excrementigallinarum</name>
    <dbReference type="NCBI Taxonomy" id="2840670"/>
    <lineage>
        <taxon>Bacteria</taxon>
        <taxon>Bacillati</taxon>
        <taxon>Bacillota</taxon>
        <taxon>Bacilli</taxon>
        <taxon>Candidatus Aphodocola</taxon>
    </lineage>
</organism>
<dbReference type="AlphaFoldDB" id="A0A9D1INI8"/>
<dbReference type="EMBL" id="DVMT01000014">
    <property type="protein sequence ID" value="HIU39856.1"/>
    <property type="molecule type" value="Genomic_DNA"/>
</dbReference>
<dbReference type="FunFam" id="3.20.20.70:FF:000191">
    <property type="entry name" value="ribulose-phosphate 3-epimerase isoform X2"/>
    <property type="match status" value="1"/>
</dbReference>
<comment type="subunit">
    <text evidence="4">Homodimer.</text>
</comment>
<dbReference type="InterPro" id="IPR013785">
    <property type="entry name" value="Aldolase_TIM"/>
</dbReference>
<dbReference type="NCBIfam" id="NF004076">
    <property type="entry name" value="PRK05581.1-4"/>
    <property type="match status" value="1"/>
</dbReference>
<evidence type="ECO:0000256" key="10">
    <source>
        <dbReference type="ARBA" id="ARBA00023277"/>
    </source>
</evidence>
<comment type="cofactor">
    <cofactor evidence="1">
        <name>Mn(2+)</name>
        <dbReference type="ChEBI" id="CHEBI:29035"/>
    </cofactor>
</comment>
<dbReference type="InterPro" id="IPR011060">
    <property type="entry name" value="RibuloseP-bd_barrel"/>
</dbReference>
<dbReference type="GO" id="GO:0006163">
    <property type="term" value="P:purine nucleotide metabolic process"/>
    <property type="evidence" value="ECO:0007669"/>
    <property type="project" value="UniProtKB-ARBA"/>
</dbReference>
<keyword evidence="7" id="KW-0408">Iron</keyword>
<keyword evidence="8" id="KW-0464">Manganese</keyword>
<dbReference type="Pfam" id="PF00834">
    <property type="entry name" value="Ribul_P_3_epim"/>
    <property type="match status" value="1"/>
</dbReference>
<evidence type="ECO:0000313" key="11">
    <source>
        <dbReference type="EMBL" id="HIU39856.1"/>
    </source>
</evidence>
<comment type="cofactor">
    <cofactor evidence="2">
        <name>Zn(2+)</name>
        <dbReference type="ChEBI" id="CHEBI:29105"/>
    </cofactor>
</comment>
<accession>A0A9D1INI8</accession>
<evidence type="ECO:0000256" key="9">
    <source>
        <dbReference type="ARBA" id="ARBA00023235"/>
    </source>
</evidence>
<evidence type="ECO:0000256" key="8">
    <source>
        <dbReference type="ARBA" id="ARBA00023211"/>
    </source>
</evidence>
<dbReference type="GO" id="GO:0016857">
    <property type="term" value="F:racemase and epimerase activity, acting on carbohydrates and derivatives"/>
    <property type="evidence" value="ECO:0007669"/>
    <property type="project" value="InterPro"/>
</dbReference>
<evidence type="ECO:0000256" key="1">
    <source>
        <dbReference type="ARBA" id="ARBA00001936"/>
    </source>
</evidence>
<evidence type="ECO:0000256" key="7">
    <source>
        <dbReference type="ARBA" id="ARBA00023004"/>
    </source>
</evidence>
<gene>
    <name evidence="11" type="ORF">IAB68_00960</name>
</gene>
<dbReference type="InterPro" id="IPR000056">
    <property type="entry name" value="Ribul_P_3_epim-like"/>
</dbReference>
<dbReference type="GO" id="GO:0046872">
    <property type="term" value="F:metal ion binding"/>
    <property type="evidence" value="ECO:0007669"/>
    <property type="project" value="UniProtKB-KW"/>
</dbReference>
<reference evidence="11" key="1">
    <citation type="submission" date="2020-10" db="EMBL/GenBank/DDBJ databases">
        <authorList>
            <person name="Gilroy R."/>
        </authorList>
    </citation>
    <scope>NUCLEOTIDE SEQUENCE</scope>
    <source>
        <strain evidence="11">CHK193-30670</strain>
    </source>
</reference>
<dbReference type="GO" id="GO:0006091">
    <property type="term" value="P:generation of precursor metabolites and energy"/>
    <property type="evidence" value="ECO:0007669"/>
    <property type="project" value="UniProtKB-ARBA"/>
</dbReference>
<dbReference type="PANTHER" id="PTHR11749">
    <property type="entry name" value="RIBULOSE-5-PHOSPHATE-3-EPIMERASE"/>
    <property type="match status" value="1"/>
</dbReference>
<evidence type="ECO:0000256" key="2">
    <source>
        <dbReference type="ARBA" id="ARBA00001947"/>
    </source>
</evidence>
<comment type="cofactor">
    <cofactor evidence="3">
        <name>Fe(2+)</name>
        <dbReference type="ChEBI" id="CHEBI:29033"/>
    </cofactor>
</comment>
<comment type="caution">
    <text evidence="11">The sequence shown here is derived from an EMBL/GenBank/DDBJ whole genome shotgun (WGS) entry which is preliminary data.</text>
</comment>
<dbReference type="GO" id="GO:0005975">
    <property type="term" value="P:carbohydrate metabolic process"/>
    <property type="evidence" value="ECO:0007669"/>
    <property type="project" value="InterPro"/>
</dbReference>
<evidence type="ECO:0000256" key="6">
    <source>
        <dbReference type="ARBA" id="ARBA00022833"/>
    </source>
</evidence>
<keyword evidence="10" id="KW-0119">Carbohydrate metabolism</keyword>
<dbReference type="CDD" id="cd00429">
    <property type="entry name" value="RPE"/>
    <property type="match status" value="1"/>
</dbReference>
<proteinExistence type="predicted"/>
<keyword evidence="5" id="KW-0479">Metal-binding</keyword>
<sequence length="206" mass="22965">MKVSVSILKEYDNLKYAIEKVNQTSADFLHVDVMDGVFVNNKCFPLEKVMEAKDLSVKPLDVHLMVKDHELIKKYASINPCYLTFHVEVIEDDALIKYVKSKGIKVGLAINPETTINKLMPYLNDIDLVLFMSVEPGAGGQEFKSEVLEKVRKLKSIIPDNVIISIDGGVNEKTAPLCKDAGCNMVVAGSFITNKDDYEDGVKPLR</sequence>
<dbReference type="GO" id="GO:1901135">
    <property type="term" value="P:carbohydrate derivative metabolic process"/>
    <property type="evidence" value="ECO:0007669"/>
    <property type="project" value="UniProtKB-ARBA"/>
</dbReference>
<evidence type="ECO:0000256" key="3">
    <source>
        <dbReference type="ARBA" id="ARBA00001954"/>
    </source>
</evidence>
<protein>
    <submittedName>
        <fullName evidence="11">Ribulose-phosphate 3-epimerase</fullName>
    </submittedName>
</protein>
<dbReference type="Proteomes" id="UP000824074">
    <property type="component" value="Unassembled WGS sequence"/>
</dbReference>
<dbReference type="GO" id="GO:0046496">
    <property type="term" value="P:nicotinamide nucleotide metabolic process"/>
    <property type="evidence" value="ECO:0007669"/>
    <property type="project" value="UniProtKB-ARBA"/>
</dbReference>
<dbReference type="Gene3D" id="3.20.20.70">
    <property type="entry name" value="Aldolase class I"/>
    <property type="match status" value="1"/>
</dbReference>
<evidence type="ECO:0000256" key="5">
    <source>
        <dbReference type="ARBA" id="ARBA00022723"/>
    </source>
</evidence>